<accession>A0A4U3LAZ6</accession>
<evidence type="ECO:0000259" key="1">
    <source>
        <dbReference type="Pfam" id="PF08522"/>
    </source>
</evidence>
<dbReference type="Pfam" id="PF08522">
    <property type="entry name" value="BT_3987-like_N"/>
    <property type="match status" value="1"/>
</dbReference>
<keyword evidence="3" id="KW-1185">Reference proteome</keyword>
<proteinExistence type="predicted"/>
<dbReference type="OrthoDB" id="633404at2"/>
<evidence type="ECO:0000313" key="2">
    <source>
        <dbReference type="EMBL" id="TKK70977.1"/>
    </source>
</evidence>
<comment type="caution">
    <text evidence="2">The sequence shown here is derived from an EMBL/GenBank/DDBJ whole genome shotgun (WGS) entry which is preliminary data.</text>
</comment>
<evidence type="ECO:0000313" key="3">
    <source>
        <dbReference type="Proteomes" id="UP000305848"/>
    </source>
</evidence>
<protein>
    <submittedName>
        <fullName evidence="2">DUF1735 domain-containing protein</fullName>
    </submittedName>
</protein>
<name>A0A4U3LAZ6_9BACT</name>
<dbReference type="RefSeq" id="WP_137260576.1">
    <property type="nucleotide sequence ID" value="NZ_SZQL01000002.1"/>
</dbReference>
<dbReference type="Gene3D" id="2.60.40.1740">
    <property type="entry name" value="hypothetical protein (bacova_03559)"/>
    <property type="match status" value="1"/>
</dbReference>
<dbReference type="Proteomes" id="UP000305848">
    <property type="component" value="Unassembled WGS sequence"/>
</dbReference>
<gene>
    <name evidence="2" type="ORF">FC093_04655</name>
</gene>
<dbReference type="InterPro" id="IPR013728">
    <property type="entry name" value="BT_3987-like_N"/>
</dbReference>
<dbReference type="EMBL" id="SZQL01000002">
    <property type="protein sequence ID" value="TKK70977.1"/>
    <property type="molecule type" value="Genomic_DNA"/>
</dbReference>
<sequence>MKYNSLKYTLVFLSLISITLWGCLKDESFDDHEIQSVAGSGNQNVVSMALTATNTTNHLQIAFDKSDADTTFDAIPVTLAGQPATEDIQVKLVINPALLGDYNAENGTLHEEAPTSVYSVTNATGDSATGYIVTIPKGSNTGYLQLKIKPNDFLGKDYALGVQISSISPAGYLIASNLSAGILALSTKNLWDGKYTLVQKQVGWAAYGIADGETNTWPSDVSIITASAVADDINTPEGGNLQPAFTPGGGVTVFGATAPRFTFDPVTNAVVSVENTIPDDGRGRTLQLNPAVTDSRYDPATKTIYVAYIMKQNGRPDQYIYDTLTYVGPR</sequence>
<reference evidence="2 3" key="1">
    <citation type="submission" date="2019-05" db="EMBL/GenBank/DDBJ databases">
        <title>Panacibacter sp. strain 17mud1-8 Genome sequencing and assembly.</title>
        <authorList>
            <person name="Chhetri G."/>
        </authorList>
    </citation>
    <scope>NUCLEOTIDE SEQUENCE [LARGE SCALE GENOMIC DNA]</scope>
    <source>
        <strain evidence="2 3">17mud1-8</strain>
    </source>
</reference>
<organism evidence="2 3">
    <name type="scientific">Ilyomonas limi</name>
    <dbReference type="NCBI Taxonomy" id="2575867"/>
    <lineage>
        <taxon>Bacteria</taxon>
        <taxon>Pseudomonadati</taxon>
        <taxon>Bacteroidota</taxon>
        <taxon>Chitinophagia</taxon>
        <taxon>Chitinophagales</taxon>
        <taxon>Chitinophagaceae</taxon>
        <taxon>Ilyomonas</taxon>
    </lineage>
</organism>
<dbReference type="AlphaFoldDB" id="A0A4U3LAZ6"/>
<feature type="domain" description="BT-3987-like N-terminal" evidence="1">
    <location>
        <begin position="48"/>
        <end position="169"/>
    </location>
</feature>